<dbReference type="Proteomes" id="UP000275777">
    <property type="component" value="Chromosome"/>
</dbReference>
<dbReference type="GO" id="GO:0003849">
    <property type="term" value="F:3-deoxy-7-phosphoheptulonate synthase activity"/>
    <property type="evidence" value="ECO:0007669"/>
    <property type="project" value="InterPro"/>
</dbReference>
<comment type="function">
    <text evidence="1">Stereospecific condensation of phosphoenolpyruvate (PEP) and D-erythrose-4-phosphate (E4P) giving rise to 3-deoxy-D-arabino-heptulosonate-7-phosphate (DAHP).</text>
</comment>
<evidence type="ECO:0000313" key="6">
    <source>
        <dbReference type="EMBL" id="VEB39838.1"/>
    </source>
</evidence>
<dbReference type="Gene3D" id="3.20.20.70">
    <property type="entry name" value="Aldolase class I"/>
    <property type="match status" value="1"/>
</dbReference>
<protein>
    <recommendedName>
        <fullName evidence="5">3-deoxy-D-arabino-heptulosonate 7-phosphate synthase</fullName>
    </recommendedName>
    <alternativeName>
        <fullName evidence="4">DAHP synthase</fullName>
    </alternativeName>
    <alternativeName>
        <fullName evidence="3">Phospho-2-keto-3-deoxyheptonate aldolase</fullName>
    </alternativeName>
</protein>
<sequence>MQRQTDDVRIREIKELLPPIAHLYELPISESASELIYNTRREISALLRGEDDRLLVVIGPVPSTTSTPRSSTRRSWRRCARRWRMSWWW</sequence>
<comment type="pathway">
    <text evidence="2">Metabolic intermediate biosynthesis; chorismate biosynthesis; chorismate from D-erythrose 4-phosphate and phosphoenolpyruvate: step 1/7.</text>
</comment>
<dbReference type="PANTHER" id="PTHR21225">
    <property type="entry name" value="PHOSPHO-2-DEHYDRO-3-DEOXYHEPTONATE ALDOLASE DAHP SYNTHETASE"/>
    <property type="match status" value="1"/>
</dbReference>
<evidence type="ECO:0000256" key="2">
    <source>
        <dbReference type="ARBA" id="ARBA00004688"/>
    </source>
</evidence>
<proteinExistence type="predicted"/>
<evidence type="ECO:0000256" key="5">
    <source>
        <dbReference type="ARBA" id="ARBA00032193"/>
    </source>
</evidence>
<evidence type="ECO:0000256" key="3">
    <source>
        <dbReference type="ARBA" id="ARBA00031111"/>
    </source>
</evidence>
<organism evidence="6 7">
    <name type="scientific">Chromobacterium violaceum</name>
    <dbReference type="NCBI Taxonomy" id="536"/>
    <lineage>
        <taxon>Bacteria</taxon>
        <taxon>Pseudomonadati</taxon>
        <taxon>Pseudomonadota</taxon>
        <taxon>Betaproteobacteria</taxon>
        <taxon>Neisseriales</taxon>
        <taxon>Chromobacteriaceae</taxon>
        <taxon>Chromobacterium</taxon>
    </lineage>
</organism>
<evidence type="ECO:0000256" key="4">
    <source>
        <dbReference type="ARBA" id="ARBA00031349"/>
    </source>
</evidence>
<gene>
    <name evidence="6" type="primary">aroG_2</name>
    <name evidence="6" type="ORF">NCTC9695_00223</name>
</gene>
<dbReference type="InterPro" id="IPR013785">
    <property type="entry name" value="Aldolase_TIM"/>
</dbReference>
<dbReference type="EMBL" id="LR134182">
    <property type="protein sequence ID" value="VEB39838.1"/>
    <property type="molecule type" value="Genomic_DNA"/>
</dbReference>
<evidence type="ECO:0000256" key="1">
    <source>
        <dbReference type="ARBA" id="ARBA00003726"/>
    </source>
</evidence>
<keyword evidence="6" id="KW-0808">Transferase</keyword>
<dbReference type="PANTHER" id="PTHR21225:SF12">
    <property type="entry name" value="PHOSPHO-2-DEHYDRO-3-DEOXYHEPTONATE ALDOLASE, TYROSINE-INHIBITED"/>
    <property type="match status" value="1"/>
</dbReference>
<evidence type="ECO:0000313" key="7">
    <source>
        <dbReference type="Proteomes" id="UP000275777"/>
    </source>
</evidence>
<reference evidence="6 7" key="1">
    <citation type="submission" date="2018-12" db="EMBL/GenBank/DDBJ databases">
        <authorList>
            <consortium name="Pathogen Informatics"/>
        </authorList>
    </citation>
    <scope>NUCLEOTIDE SEQUENCE [LARGE SCALE GENOMIC DNA]</scope>
    <source>
        <strain evidence="6 7">NCTC9695</strain>
    </source>
</reference>
<name>A0A447T4M6_CHRVL</name>
<dbReference type="GO" id="GO:0009073">
    <property type="term" value="P:aromatic amino acid family biosynthetic process"/>
    <property type="evidence" value="ECO:0007669"/>
    <property type="project" value="InterPro"/>
</dbReference>
<dbReference type="GO" id="GO:0005737">
    <property type="term" value="C:cytoplasm"/>
    <property type="evidence" value="ECO:0007669"/>
    <property type="project" value="TreeGrafter"/>
</dbReference>
<dbReference type="AlphaFoldDB" id="A0A447T4M6"/>
<accession>A0A447T4M6</accession>
<dbReference type="InterPro" id="IPR006219">
    <property type="entry name" value="DAHP_synth_1"/>
</dbReference>
<dbReference type="SUPFAM" id="SSF51569">
    <property type="entry name" value="Aldolase"/>
    <property type="match status" value="1"/>
</dbReference>